<reference evidence="2" key="1">
    <citation type="journal article" date="2019" name="Int. J. Syst. Evol. Microbiol.">
        <title>The Global Catalogue of Microorganisms (GCM) 10K type strain sequencing project: providing services to taxonomists for standard genome sequencing and annotation.</title>
        <authorList>
            <consortium name="The Broad Institute Genomics Platform"/>
            <consortium name="The Broad Institute Genome Sequencing Center for Infectious Disease"/>
            <person name="Wu L."/>
            <person name="Ma J."/>
        </authorList>
    </citation>
    <scope>NUCLEOTIDE SEQUENCE [LARGE SCALE GENOMIC DNA]</scope>
    <source>
        <strain evidence="2">JCM 16114</strain>
    </source>
</reference>
<evidence type="ECO:0000313" key="1">
    <source>
        <dbReference type="EMBL" id="GAA2216380.1"/>
    </source>
</evidence>
<organism evidence="1 2">
    <name type="scientific">Nonomuraea monospora</name>
    <dbReference type="NCBI Taxonomy" id="568818"/>
    <lineage>
        <taxon>Bacteria</taxon>
        <taxon>Bacillati</taxon>
        <taxon>Actinomycetota</taxon>
        <taxon>Actinomycetes</taxon>
        <taxon>Streptosporangiales</taxon>
        <taxon>Streptosporangiaceae</taxon>
        <taxon>Nonomuraea</taxon>
    </lineage>
</organism>
<evidence type="ECO:0000313" key="2">
    <source>
        <dbReference type="Proteomes" id="UP001499843"/>
    </source>
</evidence>
<keyword evidence="2" id="KW-1185">Reference proteome</keyword>
<proteinExistence type="predicted"/>
<accession>A0ABP5PZ46</accession>
<dbReference type="Proteomes" id="UP001499843">
    <property type="component" value="Unassembled WGS sequence"/>
</dbReference>
<protein>
    <submittedName>
        <fullName evidence="1">Uncharacterized protein</fullName>
    </submittedName>
</protein>
<dbReference type="EMBL" id="BAAAQX010000067">
    <property type="protein sequence ID" value="GAA2216380.1"/>
    <property type="molecule type" value="Genomic_DNA"/>
</dbReference>
<comment type="caution">
    <text evidence="1">The sequence shown here is derived from an EMBL/GenBank/DDBJ whole genome shotgun (WGS) entry which is preliminary data.</text>
</comment>
<sequence length="83" mass="8991">MQGGLSWTEPTPATAWVHISVRQTPSSRSGCWHSAAQSANELFSTLPCRVQASTTTPGIPAQVSQSVRRAAWRLAARESAKER</sequence>
<gene>
    <name evidence="1" type="ORF">GCM10009850_118490</name>
</gene>
<name>A0ABP5PZ46_9ACTN</name>